<comment type="caution">
    <text evidence="3">The sequence shown here is derived from an EMBL/GenBank/DDBJ whole genome shotgun (WGS) entry which is preliminary data.</text>
</comment>
<feature type="transmembrane region" description="Helical" evidence="1">
    <location>
        <begin position="89"/>
        <end position="110"/>
    </location>
</feature>
<feature type="domain" description="Acyltransferase 3" evidence="2">
    <location>
        <begin position="62"/>
        <end position="365"/>
    </location>
</feature>
<dbReference type="GO" id="GO:0016020">
    <property type="term" value="C:membrane"/>
    <property type="evidence" value="ECO:0007669"/>
    <property type="project" value="TreeGrafter"/>
</dbReference>
<keyword evidence="1" id="KW-0812">Transmembrane</keyword>
<dbReference type="GO" id="GO:0016747">
    <property type="term" value="F:acyltransferase activity, transferring groups other than amino-acyl groups"/>
    <property type="evidence" value="ECO:0007669"/>
    <property type="project" value="InterPro"/>
</dbReference>
<keyword evidence="4" id="KW-1185">Reference proteome</keyword>
<dbReference type="GO" id="GO:0000271">
    <property type="term" value="P:polysaccharide biosynthetic process"/>
    <property type="evidence" value="ECO:0007669"/>
    <property type="project" value="TreeGrafter"/>
</dbReference>
<accession>A0A8T1V2P6</accession>
<protein>
    <recommendedName>
        <fullName evidence="2">Acyltransferase 3 domain-containing protein</fullName>
    </recommendedName>
</protein>
<gene>
    <name evidence="3" type="ORF">PHYPSEUDO_000654</name>
</gene>
<dbReference type="InterPro" id="IPR050879">
    <property type="entry name" value="Acyltransferase_3"/>
</dbReference>
<evidence type="ECO:0000313" key="4">
    <source>
        <dbReference type="Proteomes" id="UP000694044"/>
    </source>
</evidence>
<evidence type="ECO:0000259" key="2">
    <source>
        <dbReference type="Pfam" id="PF01757"/>
    </source>
</evidence>
<dbReference type="Proteomes" id="UP000694044">
    <property type="component" value="Unassembled WGS sequence"/>
</dbReference>
<name>A0A8T1V2P6_9STRA</name>
<feature type="transmembrane region" description="Helical" evidence="1">
    <location>
        <begin position="215"/>
        <end position="235"/>
    </location>
</feature>
<dbReference type="EMBL" id="JAGDFM010001077">
    <property type="protein sequence ID" value="KAG7375557.1"/>
    <property type="molecule type" value="Genomic_DNA"/>
</dbReference>
<keyword evidence="1" id="KW-1133">Transmembrane helix</keyword>
<sequence>MLRAGRGEYASIKGDADEGGAVTLNALEPIVDLRLQGDTEVSVEKNKKSLGVVGSGAPPKVLFLDGIRGLAAMLVVLQHSNEYMNDINVGASAVDAFFVLSSFLLTMLFLKKAERLLAQGASYRKWAFTLADYFLKRFFRVYPCFALLAVLLWLLPFEYQNRFFLVETADKYDLYKVLTFDIEHRYLMLWTLPLEIVYYFFIPTFVLATARMRRFWWVAFTPLHIWVLYDGFYTYRSHHTLLRPHFTTFLQGSMAAVIFVKIDTWRRDTGFEFSKWQVVAIRATEYATITLLVSECFRALLYEWVHENFVPIPPGDSFISMLLASIIVIEMVLPSSVSTTLEWNVLRHWGKISFSVYLLHPFVIFSETIRQKNNYYDRYFGRLLLLHLVATMSYYVVEYPLQMVVRRLSWQLAQVEKKGGGALVYSTVNAATEPRRSSIADCV</sequence>
<keyword evidence="1" id="KW-0472">Membrane</keyword>
<feature type="transmembrane region" description="Helical" evidence="1">
    <location>
        <begin position="241"/>
        <end position="262"/>
    </location>
</feature>
<reference evidence="3" key="1">
    <citation type="submission" date="2021-02" db="EMBL/GenBank/DDBJ databases">
        <authorList>
            <person name="Palmer J.M."/>
        </authorList>
    </citation>
    <scope>NUCLEOTIDE SEQUENCE</scope>
    <source>
        <strain evidence="3">SCRP734</strain>
    </source>
</reference>
<dbReference type="InterPro" id="IPR002656">
    <property type="entry name" value="Acyl_transf_3_dom"/>
</dbReference>
<organism evidence="3 4">
    <name type="scientific">Phytophthora pseudosyringae</name>
    <dbReference type="NCBI Taxonomy" id="221518"/>
    <lineage>
        <taxon>Eukaryota</taxon>
        <taxon>Sar</taxon>
        <taxon>Stramenopiles</taxon>
        <taxon>Oomycota</taxon>
        <taxon>Peronosporomycetes</taxon>
        <taxon>Peronosporales</taxon>
        <taxon>Peronosporaceae</taxon>
        <taxon>Phytophthora</taxon>
    </lineage>
</organism>
<feature type="transmembrane region" description="Helical" evidence="1">
    <location>
        <begin position="379"/>
        <end position="397"/>
    </location>
</feature>
<dbReference type="Pfam" id="PF01757">
    <property type="entry name" value="Acyl_transf_3"/>
    <property type="match status" value="1"/>
</dbReference>
<proteinExistence type="predicted"/>
<feature type="transmembrane region" description="Helical" evidence="1">
    <location>
        <begin position="187"/>
        <end position="208"/>
    </location>
</feature>
<dbReference type="OrthoDB" id="92766at2759"/>
<evidence type="ECO:0000256" key="1">
    <source>
        <dbReference type="SAM" id="Phobius"/>
    </source>
</evidence>
<dbReference type="PANTHER" id="PTHR23028">
    <property type="entry name" value="ACETYLTRANSFERASE"/>
    <property type="match status" value="1"/>
</dbReference>
<feature type="transmembrane region" description="Helical" evidence="1">
    <location>
        <begin position="138"/>
        <end position="155"/>
    </location>
</feature>
<dbReference type="PANTHER" id="PTHR23028:SF53">
    <property type="entry name" value="ACYL_TRANSF_3 DOMAIN-CONTAINING PROTEIN"/>
    <property type="match status" value="1"/>
</dbReference>
<evidence type="ECO:0000313" key="3">
    <source>
        <dbReference type="EMBL" id="KAG7375557.1"/>
    </source>
</evidence>
<dbReference type="AlphaFoldDB" id="A0A8T1V2P6"/>